<proteinExistence type="predicted"/>
<organism evidence="3 4">
    <name type="scientific">Lasius platythorax</name>
    <dbReference type="NCBI Taxonomy" id="488582"/>
    <lineage>
        <taxon>Eukaryota</taxon>
        <taxon>Metazoa</taxon>
        <taxon>Ecdysozoa</taxon>
        <taxon>Arthropoda</taxon>
        <taxon>Hexapoda</taxon>
        <taxon>Insecta</taxon>
        <taxon>Pterygota</taxon>
        <taxon>Neoptera</taxon>
        <taxon>Endopterygota</taxon>
        <taxon>Hymenoptera</taxon>
        <taxon>Apocrita</taxon>
        <taxon>Aculeata</taxon>
        <taxon>Formicoidea</taxon>
        <taxon>Formicidae</taxon>
        <taxon>Formicinae</taxon>
        <taxon>Lasius</taxon>
        <taxon>Lasius</taxon>
    </lineage>
</organism>
<dbReference type="Gene3D" id="1.10.10.60">
    <property type="entry name" value="Homeodomain-like"/>
    <property type="match status" value="1"/>
</dbReference>
<dbReference type="AlphaFoldDB" id="A0AAV2P6I5"/>
<feature type="domain" description="Myb/SANT-like DNA-binding" evidence="2">
    <location>
        <begin position="96"/>
        <end position="186"/>
    </location>
</feature>
<dbReference type="PANTHER" id="PTHR47595:SF1">
    <property type="entry name" value="MYB_SANT-LIKE DNA-BINDING DOMAIN-CONTAINING PROTEIN"/>
    <property type="match status" value="1"/>
</dbReference>
<evidence type="ECO:0000256" key="1">
    <source>
        <dbReference type="SAM" id="MobiDB-lite"/>
    </source>
</evidence>
<feature type="region of interest" description="Disordered" evidence="1">
    <location>
        <begin position="207"/>
        <end position="244"/>
    </location>
</feature>
<protein>
    <recommendedName>
        <fullName evidence="2">Myb/SANT-like DNA-binding domain-containing protein</fullName>
    </recommendedName>
</protein>
<evidence type="ECO:0000259" key="2">
    <source>
        <dbReference type="Pfam" id="PF13837"/>
    </source>
</evidence>
<evidence type="ECO:0000313" key="3">
    <source>
        <dbReference type="EMBL" id="CAL1687629.1"/>
    </source>
</evidence>
<name>A0AAV2P6I5_9HYME</name>
<reference evidence="3" key="1">
    <citation type="submission" date="2024-04" db="EMBL/GenBank/DDBJ databases">
        <authorList>
            <consortium name="Molecular Ecology Group"/>
        </authorList>
    </citation>
    <scope>NUCLEOTIDE SEQUENCE</scope>
</reference>
<accession>A0AAV2P6I5</accession>
<evidence type="ECO:0000313" key="4">
    <source>
        <dbReference type="Proteomes" id="UP001497644"/>
    </source>
</evidence>
<dbReference type="Pfam" id="PF13837">
    <property type="entry name" value="Myb_DNA-bind_4"/>
    <property type="match status" value="1"/>
</dbReference>
<sequence>MTLIPGRHNLCVDDKENPQKDATGNIYVYDIIDKKLCVVRPDCKDLQKFLNKSLAPSIASINVLEKPPLQEHDDSMESEKSVEVPVKLKSQKTAVKWKDENAIKTLIKLWQDHESLFKSSVMKNAEVWRMISESLRKMNLNWIFNAVQCENKFKDLRRHYMATKDHNAQSGVQPKMCKFYNEMEEVLSMKPIVKPVAIASSLKRNSSVLQSGPSTSQLENTFTETCESSDSNEGVKMQKKENMKKTKMERQLEAWLLANQAEAQNREEAREKRHKESMEKKETAIKVYKSFMFLCSKLLDKL</sequence>
<dbReference type="EMBL" id="OZ034830">
    <property type="protein sequence ID" value="CAL1687629.1"/>
    <property type="molecule type" value="Genomic_DNA"/>
</dbReference>
<feature type="compositionally biased region" description="Polar residues" evidence="1">
    <location>
        <begin position="207"/>
        <end position="232"/>
    </location>
</feature>
<dbReference type="InterPro" id="IPR044822">
    <property type="entry name" value="Myb_DNA-bind_4"/>
</dbReference>
<dbReference type="PANTHER" id="PTHR47595">
    <property type="entry name" value="HEAT SHOCK 70 KDA PROTEIN 14"/>
    <property type="match status" value="1"/>
</dbReference>
<gene>
    <name evidence="3" type="ORF">LPLAT_LOCUS12803</name>
</gene>
<keyword evidence="4" id="KW-1185">Reference proteome</keyword>
<dbReference type="Proteomes" id="UP001497644">
    <property type="component" value="Chromosome 7"/>
</dbReference>